<feature type="compositionally biased region" description="Pro residues" evidence="1">
    <location>
        <begin position="27"/>
        <end position="49"/>
    </location>
</feature>
<dbReference type="Gene3D" id="1.10.101.10">
    <property type="entry name" value="PGBD-like superfamily/PGBD"/>
    <property type="match status" value="1"/>
</dbReference>
<comment type="caution">
    <text evidence="4">The sequence shown here is derived from an EMBL/GenBank/DDBJ whole genome shotgun (WGS) entry which is preliminary data.</text>
</comment>
<dbReference type="OrthoDB" id="6810892at2"/>
<sequence length="499" mass="50278">MMIPLARLFALGCLLSLAHAAQAQAPSPFPPSARPPAPPLVKPKPPAPPQAAADPAYAASQTAFEALPEPLRRAIQDALVWTGDYNAVTAGTFGRRTYEGIVAWQKRQGLEPTGVLNAKERAALDAAGDAARKALRFTVQADPASGAVIGVPEKLLAKKSSLPRGTRWQSADGRVTLDATSYPAGATDLDGLFERATAATPERKVTYKLKKPDFLVVTGETPTGRFYIRHAAGPQGIRSFTMAYDKALTAELDRLVIAVANSFLPFPEAAPAPESKPGATANPYAGGVRPAANPAASFTPPPMPGSALHAAATGLALGNGRVLTTVAALDGCPAPRIGGAPARVAKRDASGRLALLEAEARNAPAAPLAAIRAEAPSSGEALVVVAAGGKGQATVAPGTAGSGRVVAPLQPGASGAPVLDRSGHLVGLVAQVPTAPRLIAGVMPPASYAVIPGSAIAAFLAQAGVNAAETPPNTASAPASLGAAAAPVLGAVFGIECGR</sequence>
<dbReference type="Pfam" id="PF13365">
    <property type="entry name" value="Trypsin_2"/>
    <property type="match status" value="1"/>
</dbReference>
<dbReference type="SUPFAM" id="SSF50494">
    <property type="entry name" value="Trypsin-like serine proteases"/>
    <property type="match status" value="1"/>
</dbReference>
<keyword evidence="2" id="KW-0732">Signal</keyword>
<dbReference type="Proteomes" id="UP000321750">
    <property type="component" value="Unassembled WGS sequence"/>
</dbReference>
<dbReference type="EMBL" id="BJZV01000001">
    <property type="protein sequence ID" value="GEP08227.1"/>
    <property type="molecule type" value="Genomic_DNA"/>
</dbReference>
<evidence type="ECO:0000313" key="5">
    <source>
        <dbReference type="Proteomes" id="UP000321750"/>
    </source>
</evidence>
<dbReference type="AlphaFoldDB" id="A0A512JE57"/>
<accession>A0A512JE57</accession>
<evidence type="ECO:0000259" key="3">
    <source>
        <dbReference type="Pfam" id="PF01471"/>
    </source>
</evidence>
<keyword evidence="5" id="KW-1185">Reference proteome</keyword>
<dbReference type="RefSeq" id="WP_147044584.1">
    <property type="nucleotide sequence ID" value="NZ_BJZV01000001.1"/>
</dbReference>
<feature type="region of interest" description="Disordered" evidence="1">
    <location>
        <begin position="24"/>
        <end position="55"/>
    </location>
</feature>
<dbReference type="InterPro" id="IPR043504">
    <property type="entry name" value="Peptidase_S1_PA_chymotrypsin"/>
</dbReference>
<dbReference type="InterPro" id="IPR036366">
    <property type="entry name" value="PGBDSf"/>
</dbReference>
<proteinExistence type="predicted"/>
<name>A0A512JE57_9HYPH</name>
<evidence type="ECO:0000256" key="2">
    <source>
        <dbReference type="SAM" id="SignalP"/>
    </source>
</evidence>
<dbReference type="InterPro" id="IPR009003">
    <property type="entry name" value="Peptidase_S1_PA"/>
</dbReference>
<dbReference type="InterPro" id="IPR036365">
    <property type="entry name" value="PGBD-like_sf"/>
</dbReference>
<gene>
    <name evidence="4" type="ORF">MGN01_00720</name>
</gene>
<evidence type="ECO:0000256" key="1">
    <source>
        <dbReference type="SAM" id="MobiDB-lite"/>
    </source>
</evidence>
<feature type="signal peptide" evidence="2">
    <location>
        <begin position="1"/>
        <end position="25"/>
    </location>
</feature>
<dbReference type="SUPFAM" id="SSF47090">
    <property type="entry name" value="PGBD-like"/>
    <property type="match status" value="1"/>
</dbReference>
<dbReference type="InterPro" id="IPR002477">
    <property type="entry name" value="Peptidoglycan-bd-like"/>
</dbReference>
<dbReference type="Pfam" id="PF01471">
    <property type="entry name" value="PG_binding_1"/>
    <property type="match status" value="1"/>
</dbReference>
<feature type="domain" description="Peptidoglycan binding-like" evidence="3">
    <location>
        <begin position="70"/>
        <end position="124"/>
    </location>
</feature>
<evidence type="ECO:0000313" key="4">
    <source>
        <dbReference type="EMBL" id="GEP08227.1"/>
    </source>
</evidence>
<protein>
    <submittedName>
        <fullName evidence="4">Peptidoglycan-binding protein</fullName>
    </submittedName>
</protein>
<dbReference type="Gene3D" id="2.40.10.10">
    <property type="entry name" value="Trypsin-like serine proteases"/>
    <property type="match status" value="2"/>
</dbReference>
<reference evidence="4 5" key="1">
    <citation type="submission" date="2019-07" db="EMBL/GenBank/DDBJ databases">
        <title>Whole genome shotgun sequence of Methylobacterium gnaphalii NBRC 107716.</title>
        <authorList>
            <person name="Hosoyama A."/>
            <person name="Uohara A."/>
            <person name="Ohji S."/>
            <person name="Ichikawa N."/>
        </authorList>
    </citation>
    <scope>NUCLEOTIDE SEQUENCE [LARGE SCALE GENOMIC DNA]</scope>
    <source>
        <strain evidence="4 5">NBRC 107716</strain>
    </source>
</reference>
<feature type="chain" id="PRO_5022137337" evidence="2">
    <location>
        <begin position="26"/>
        <end position="499"/>
    </location>
</feature>
<organism evidence="4 5">
    <name type="scientific">Methylobacterium gnaphalii</name>
    <dbReference type="NCBI Taxonomy" id="1010610"/>
    <lineage>
        <taxon>Bacteria</taxon>
        <taxon>Pseudomonadati</taxon>
        <taxon>Pseudomonadota</taxon>
        <taxon>Alphaproteobacteria</taxon>
        <taxon>Hyphomicrobiales</taxon>
        <taxon>Methylobacteriaceae</taxon>
        <taxon>Methylobacterium</taxon>
    </lineage>
</organism>